<comment type="subcellular location">
    <subcellularLocation>
        <location evidence="1 8">Cell membrane</location>
        <topology evidence="1 8">Multi-pass membrane protein</topology>
    </subcellularLocation>
</comment>
<comment type="similarity">
    <text evidence="2 8">Belongs to the 4-toluene sulfonate uptake permease (TSUP) (TC 2.A.102) family.</text>
</comment>
<dbReference type="InterPro" id="IPR052017">
    <property type="entry name" value="TSUP"/>
</dbReference>
<evidence type="ECO:0000256" key="7">
    <source>
        <dbReference type="ARBA" id="ARBA00023136"/>
    </source>
</evidence>
<dbReference type="AlphaFoldDB" id="A0A2S0NHA3"/>
<evidence type="ECO:0000256" key="5">
    <source>
        <dbReference type="ARBA" id="ARBA00022692"/>
    </source>
</evidence>
<dbReference type="GO" id="GO:0005886">
    <property type="term" value="C:plasma membrane"/>
    <property type="evidence" value="ECO:0007669"/>
    <property type="project" value="UniProtKB-SubCell"/>
</dbReference>
<evidence type="ECO:0000256" key="2">
    <source>
        <dbReference type="ARBA" id="ARBA00009142"/>
    </source>
</evidence>
<dbReference type="RefSeq" id="WP_106750683.1">
    <property type="nucleotide sequence ID" value="NZ_CP027668.1"/>
</dbReference>
<feature type="transmembrane region" description="Helical" evidence="8">
    <location>
        <begin position="78"/>
        <end position="97"/>
    </location>
</feature>
<dbReference type="InterPro" id="IPR002781">
    <property type="entry name" value="TM_pro_TauE-like"/>
</dbReference>
<evidence type="ECO:0000256" key="4">
    <source>
        <dbReference type="ARBA" id="ARBA00022475"/>
    </source>
</evidence>
<feature type="transmembrane region" description="Helical" evidence="8">
    <location>
        <begin position="140"/>
        <end position="163"/>
    </location>
</feature>
<keyword evidence="10" id="KW-1185">Reference proteome</keyword>
<evidence type="ECO:0000256" key="3">
    <source>
        <dbReference type="ARBA" id="ARBA00022448"/>
    </source>
</evidence>
<protein>
    <recommendedName>
        <fullName evidence="8">Probable membrane transporter protein</fullName>
    </recommendedName>
</protein>
<keyword evidence="6 8" id="KW-1133">Transmembrane helix</keyword>
<evidence type="ECO:0000313" key="10">
    <source>
        <dbReference type="Proteomes" id="UP000237889"/>
    </source>
</evidence>
<evidence type="ECO:0000313" key="9">
    <source>
        <dbReference type="EMBL" id="AVO47313.1"/>
    </source>
</evidence>
<dbReference type="PANTHER" id="PTHR30269:SF23">
    <property type="entry name" value="MEMBRANE TRANSPORTER PROTEIN YDHB-RELATED"/>
    <property type="match status" value="1"/>
</dbReference>
<evidence type="ECO:0000256" key="8">
    <source>
        <dbReference type="RuleBase" id="RU363041"/>
    </source>
</evidence>
<sequence>MAFALADVSLVQAVLVAGTAFGAAVVGGMAGYGTGLLLPLVLVPVIGAENVVPVIAVSSMFTNVGRFVAMREAVDWRVAATMLPLAVPLVMLSAYGFTRLDTRGASLVIGLMLIVLVPLRRKLVRMGFRLAGWQLAPAGGVYGLVTGASSGAGVILVSFLMAAGLTGKAVIATDAAISIVIGIAKAGTFGWNEALPTPLLLFALLVGLATLPGAFVARALLDRLPVRLHTLMLEAVIVVGGVLIVARGLFGA</sequence>
<dbReference type="Pfam" id="PF01925">
    <property type="entry name" value="TauE"/>
    <property type="match status" value="1"/>
</dbReference>
<organism evidence="9 10">
    <name type="scientific">Phreatobacter cathodiphilus</name>
    <dbReference type="NCBI Taxonomy" id="1868589"/>
    <lineage>
        <taxon>Bacteria</taxon>
        <taxon>Pseudomonadati</taxon>
        <taxon>Pseudomonadota</taxon>
        <taxon>Alphaproteobacteria</taxon>
        <taxon>Hyphomicrobiales</taxon>
        <taxon>Phreatobacteraceae</taxon>
        <taxon>Phreatobacter</taxon>
    </lineage>
</organism>
<feature type="transmembrane region" description="Helical" evidence="8">
    <location>
        <begin position="103"/>
        <end position="119"/>
    </location>
</feature>
<feature type="transmembrane region" description="Helical" evidence="8">
    <location>
        <begin position="169"/>
        <end position="187"/>
    </location>
</feature>
<proteinExistence type="inferred from homology"/>
<accession>A0A2S0NHA3</accession>
<evidence type="ECO:0000256" key="6">
    <source>
        <dbReference type="ARBA" id="ARBA00022989"/>
    </source>
</evidence>
<keyword evidence="7 8" id="KW-0472">Membrane</keyword>
<dbReference type="Proteomes" id="UP000237889">
    <property type="component" value="Chromosome"/>
</dbReference>
<evidence type="ECO:0000256" key="1">
    <source>
        <dbReference type="ARBA" id="ARBA00004651"/>
    </source>
</evidence>
<feature type="transmembrane region" description="Helical" evidence="8">
    <location>
        <begin position="32"/>
        <end position="57"/>
    </location>
</feature>
<dbReference type="KEGG" id="phr:C6569_20955"/>
<reference evidence="9 10" key="1">
    <citation type="submission" date="2018-03" db="EMBL/GenBank/DDBJ databases">
        <title>Genome sequencing of Phreatobacter sp.</title>
        <authorList>
            <person name="Kim S.-J."/>
            <person name="Heo J."/>
            <person name="Kwon S.-W."/>
        </authorList>
    </citation>
    <scope>NUCLEOTIDE SEQUENCE [LARGE SCALE GENOMIC DNA]</scope>
    <source>
        <strain evidence="9 10">S-12</strain>
    </source>
</reference>
<dbReference type="EMBL" id="CP027668">
    <property type="protein sequence ID" value="AVO47313.1"/>
    <property type="molecule type" value="Genomic_DNA"/>
</dbReference>
<keyword evidence="5 8" id="KW-0812">Transmembrane</keyword>
<keyword evidence="3" id="KW-0813">Transport</keyword>
<name>A0A2S0NHA3_9HYPH</name>
<dbReference type="PANTHER" id="PTHR30269">
    <property type="entry name" value="TRANSMEMBRANE PROTEIN YFCA"/>
    <property type="match status" value="1"/>
</dbReference>
<feature type="transmembrane region" description="Helical" evidence="8">
    <location>
        <begin position="227"/>
        <end position="250"/>
    </location>
</feature>
<gene>
    <name evidence="9" type="ORF">C6569_20955</name>
</gene>
<keyword evidence="4 8" id="KW-1003">Cell membrane</keyword>
<dbReference type="OrthoDB" id="8126953at2"/>
<feature type="transmembrane region" description="Helical" evidence="8">
    <location>
        <begin position="199"/>
        <end position="221"/>
    </location>
</feature>